<dbReference type="InterPro" id="IPR046960">
    <property type="entry name" value="PPR_At4g14850-like_plant"/>
</dbReference>
<keyword evidence="1" id="KW-0677">Repeat</keyword>
<dbReference type="InterPro" id="IPR002885">
    <property type="entry name" value="PPR_rpt"/>
</dbReference>
<dbReference type="Proteomes" id="UP000230069">
    <property type="component" value="Unassembled WGS sequence"/>
</dbReference>
<dbReference type="GO" id="GO:0009451">
    <property type="term" value="P:RNA modification"/>
    <property type="evidence" value="ECO:0007669"/>
    <property type="project" value="InterPro"/>
</dbReference>
<dbReference type="Gene3D" id="1.25.40.10">
    <property type="entry name" value="Tetratricopeptide repeat domain"/>
    <property type="match status" value="2"/>
</dbReference>
<dbReference type="Pfam" id="PF01535">
    <property type="entry name" value="PPR"/>
    <property type="match status" value="1"/>
</dbReference>
<evidence type="ECO:0000313" key="4">
    <source>
        <dbReference type="Proteomes" id="UP000230069"/>
    </source>
</evidence>
<dbReference type="FunFam" id="1.25.40.10:FF:000031">
    <property type="entry name" value="Pentatricopeptide repeat-containing protein mitochondrial"/>
    <property type="match status" value="1"/>
</dbReference>
<dbReference type="InterPro" id="IPR011990">
    <property type="entry name" value="TPR-like_helical_dom_sf"/>
</dbReference>
<name>A0A2G5CN17_AQUCA</name>
<dbReference type="AlphaFoldDB" id="A0A2G5CN17"/>
<dbReference type="PROSITE" id="PS51375">
    <property type="entry name" value="PPR"/>
    <property type="match status" value="2"/>
</dbReference>
<reference evidence="3 4" key="1">
    <citation type="submission" date="2017-09" db="EMBL/GenBank/DDBJ databases">
        <title>WGS assembly of Aquilegia coerulea Goldsmith.</title>
        <authorList>
            <person name="Hodges S."/>
            <person name="Kramer E."/>
            <person name="Nordborg M."/>
            <person name="Tomkins J."/>
            <person name="Borevitz J."/>
            <person name="Derieg N."/>
            <person name="Yan J."/>
            <person name="Mihaltcheva S."/>
            <person name="Hayes R.D."/>
            <person name="Rokhsar D."/>
        </authorList>
    </citation>
    <scope>NUCLEOTIDE SEQUENCE [LARGE SCALE GENOMIC DNA]</scope>
    <source>
        <strain evidence="4">cv. Goldsmith</strain>
    </source>
</reference>
<gene>
    <name evidence="3" type="ORF">AQUCO_04400049v1</name>
</gene>
<dbReference type="InParanoid" id="A0A2G5CN17"/>
<organism evidence="3 4">
    <name type="scientific">Aquilegia coerulea</name>
    <name type="common">Rocky mountain columbine</name>
    <dbReference type="NCBI Taxonomy" id="218851"/>
    <lineage>
        <taxon>Eukaryota</taxon>
        <taxon>Viridiplantae</taxon>
        <taxon>Streptophyta</taxon>
        <taxon>Embryophyta</taxon>
        <taxon>Tracheophyta</taxon>
        <taxon>Spermatophyta</taxon>
        <taxon>Magnoliopsida</taxon>
        <taxon>Ranunculales</taxon>
        <taxon>Ranunculaceae</taxon>
        <taxon>Thalictroideae</taxon>
        <taxon>Aquilegia</taxon>
    </lineage>
</organism>
<dbReference type="PANTHER" id="PTHR47926:SF485">
    <property type="entry name" value="REPEAT-LIKE SUPERFAMILY PROTEIN, PUTATIVE-RELATED"/>
    <property type="match status" value="1"/>
</dbReference>
<evidence type="ECO:0000313" key="3">
    <source>
        <dbReference type="EMBL" id="PIA32580.1"/>
    </source>
</evidence>
<protein>
    <recommendedName>
        <fullName evidence="5">Pentatricopeptide repeat-containing protein</fullName>
    </recommendedName>
</protein>
<dbReference type="STRING" id="218851.A0A2G5CN17"/>
<dbReference type="EMBL" id="KZ305061">
    <property type="protein sequence ID" value="PIA32580.1"/>
    <property type="molecule type" value="Genomic_DNA"/>
</dbReference>
<evidence type="ECO:0000256" key="2">
    <source>
        <dbReference type="PROSITE-ProRule" id="PRU00708"/>
    </source>
</evidence>
<accession>A0A2G5CN17</accession>
<dbReference type="PANTHER" id="PTHR47926">
    <property type="entry name" value="PENTATRICOPEPTIDE REPEAT-CONTAINING PROTEIN"/>
    <property type="match status" value="1"/>
</dbReference>
<proteinExistence type="predicted"/>
<evidence type="ECO:0000256" key="1">
    <source>
        <dbReference type="ARBA" id="ARBA00022737"/>
    </source>
</evidence>
<dbReference type="NCBIfam" id="TIGR00756">
    <property type="entry name" value="PPR"/>
    <property type="match status" value="3"/>
</dbReference>
<feature type="repeat" description="PPR" evidence="2">
    <location>
        <begin position="24"/>
        <end position="58"/>
    </location>
</feature>
<keyword evidence="4" id="KW-1185">Reference proteome</keyword>
<evidence type="ECO:0008006" key="5">
    <source>
        <dbReference type="Google" id="ProtNLM"/>
    </source>
</evidence>
<dbReference type="OrthoDB" id="1892230at2759"/>
<feature type="repeat" description="PPR" evidence="2">
    <location>
        <begin position="91"/>
        <end position="125"/>
    </location>
</feature>
<dbReference type="GO" id="GO:0003723">
    <property type="term" value="F:RNA binding"/>
    <property type="evidence" value="ECO:0007669"/>
    <property type="project" value="InterPro"/>
</dbReference>
<sequence length="235" mass="26565">MIAGYVGIDDMDTAQEFFRECWLRILSWNTMIDGYARIGNVSAAHELFDWMNKRNIVSWNIILALYVHSKNYEQCLRLFDRMISSGEVKPNDATLVCVLNAYAKLGNLDIGVWIHSYMKVRRIEPDMLLSTALLTMYAKCGFMELARDFFNEIQVRSVVSWNSMIMGYGMHGHGEKALEMFMEKSGETPNGATFVCVLCACVHAVYKAGPTTEHFGHTVGLLGHSGLIKDSEELI</sequence>
<dbReference type="Pfam" id="PF13041">
    <property type="entry name" value="PPR_2"/>
    <property type="match status" value="2"/>
</dbReference>